<evidence type="ECO:0000256" key="1">
    <source>
        <dbReference type="SAM" id="SignalP"/>
    </source>
</evidence>
<organism evidence="2 3">
    <name type="scientific">Teretinema zuelzerae</name>
    <dbReference type="NCBI Taxonomy" id="156"/>
    <lineage>
        <taxon>Bacteria</taxon>
        <taxon>Pseudomonadati</taxon>
        <taxon>Spirochaetota</taxon>
        <taxon>Spirochaetia</taxon>
        <taxon>Spirochaetales</taxon>
        <taxon>Treponemataceae</taxon>
        <taxon>Teretinema</taxon>
    </lineage>
</organism>
<feature type="signal peptide" evidence="1">
    <location>
        <begin position="1"/>
        <end position="25"/>
    </location>
</feature>
<reference evidence="2" key="1">
    <citation type="submission" date="2021-08" db="EMBL/GenBank/DDBJ databases">
        <title>Comparative analyses of Brucepasteria parasyntrophica and Teretinema zuelzerae.</title>
        <authorList>
            <person name="Song Y."/>
            <person name="Brune A."/>
        </authorList>
    </citation>
    <scope>NUCLEOTIDE SEQUENCE</scope>
    <source>
        <strain evidence="2">DSM 1903</strain>
    </source>
</reference>
<evidence type="ECO:0000313" key="3">
    <source>
        <dbReference type="Proteomes" id="UP001198163"/>
    </source>
</evidence>
<comment type="caution">
    <text evidence="2">The sequence shown here is derived from an EMBL/GenBank/DDBJ whole genome shotgun (WGS) entry which is preliminary data.</text>
</comment>
<dbReference type="AlphaFoldDB" id="A0AAE3JK32"/>
<feature type="chain" id="PRO_5042086454" evidence="1">
    <location>
        <begin position="26"/>
        <end position="135"/>
    </location>
</feature>
<accession>A0AAE3JK32</accession>
<evidence type="ECO:0000313" key="2">
    <source>
        <dbReference type="EMBL" id="MCD1654865.1"/>
    </source>
</evidence>
<dbReference type="EMBL" id="JAINWA010000003">
    <property type="protein sequence ID" value="MCD1654865.1"/>
    <property type="molecule type" value="Genomic_DNA"/>
</dbReference>
<proteinExistence type="predicted"/>
<keyword evidence="3" id="KW-1185">Reference proteome</keyword>
<name>A0AAE3JK32_9SPIR</name>
<keyword evidence="1" id="KW-0732">Signal</keyword>
<dbReference type="RefSeq" id="WP_230755487.1">
    <property type="nucleotide sequence ID" value="NZ_JAINWA010000003.1"/>
</dbReference>
<dbReference type="Proteomes" id="UP001198163">
    <property type="component" value="Unassembled WGS sequence"/>
</dbReference>
<gene>
    <name evidence="2" type="ORF">K7J14_09135</name>
</gene>
<sequence length="135" mass="15697">MKKAMIIMLAVLLAGTALIASPAVAAESEMYYTNAQIIKIFPHQLGYYIIYKRTKLKTGEAFIPKEWFDRRNSKAVMNRYTGDIAPYFSYMTKNGEFDHIRIYVPEDIFHPVWGTLQSGAKYNDKFNVETFEMQY</sequence>
<protein>
    <submittedName>
        <fullName evidence="2">Uncharacterized protein</fullName>
    </submittedName>
</protein>